<evidence type="ECO:0000256" key="1">
    <source>
        <dbReference type="SAM" id="Phobius"/>
    </source>
</evidence>
<proteinExistence type="predicted"/>
<accession>A0A927U6D6</accession>
<sequence length="205" mass="22701">MKERFRTFKQLSAKQKLQYIWDYYKIHIIVTVVLICAIFSIVKTVKHAGSVDLYLAYVNVAVDDAINDDLADRSGLIISSYKDLLITEDPSSENLEYAYASSMKLTSALSADRLDVIIGDSYAMSYANGAEYLANIEDFVEANNPQLLDKLKPLFLLDDNGKAYAIDVSALGPFADAGYSEPIYLGFIATDSHISSKLTLLSTLL</sequence>
<evidence type="ECO:0000313" key="2">
    <source>
        <dbReference type="EMBL" id="MBE5918890.1"/>
    </source>
</evidence>
<gene>
    <name evidence="2" type="ORF">E7272_03510</name>
</gene>
<keyword evidence="1" id="KW-0472">Membrane</keyword>
<feature type="transmembrane region" description="Helical" evidence="1">
    <location>
        <begin position="21"/>
        <end position="42"/>
    </location>
</feature>
<evidence type="ECO:0000313" key="3">
    <source>
        <dbReference type="Proteomes" id="UP000766246"/>
    </source>
</evidence>
<keyword evidence="1" id="KW-1133">Transmembrane helix</keyword>
<protein>
    <submittedName>
        <fullName evidence="2">Uncharacterized protein</fullName>
    </submittedName>
</protein>
<keyword evidence="1" id="KW-0812">Transmembrane</keyword>
<name>A0A927U6D6_9FIRM</name>
<reference evidence="2" key="1">
    <citation type="submission" date="2019-04" db="EMBL/GenBank/DDBJ databases">
        <title>Evolution of Biomass-Degrading Anaerobic Consortia Revealed by Metagenomics.</title>
        <authorList>
            <person name="Peng X."/>
        </authorList>
    </citation>
    <scope>NUCLEOTIDE SEQUENCE</scope>
    <source>
        <strain evidence="2">SIG311</strain>
    </source>
</reference>
<organism evidence="2 3">
    <name type="scientific">Pseudobutyrivibrio ruminis</name>
    <dbReference type="NCBI Taxonomy" id="46206"/>
    <lineage>
        <taxon>Bacteria</taxon>
        <taxon>Bacillati</taxon>
        <taxon>Bacillota</taxon>
        <taxon>Clostridia</taxon>
        <taxon>Lachnospirales</taxon>
        <taxon>Lachnospiraceae</taxon>
        <taxon>Pseudobutyrivibrio</taxon>
    </lineage>
</organism>
<dbReference type="AlphaFoldDB" id="A0A927U6D6"/>
<comment type="caution">
    <text evidence="2">The sequence shown here is derived from an EMBL/GenBank/DDBJ whole genome shotgun (WGS) entry which is preliminary data.</text>
</comment>
<dbReference type="Proteomes" id="UP000766246">
    <property type="component" value="Unassembled WGS sequence"/>
</dbReference>
<dbReference type="EMBL" id="SVER01000007">
    <property type="protein sequence ID" value="MBE5918890.1"/>
    <property type="molecule type" value="Genomic_DNA"/>
</dbReference>